<protein>
    <submittedName>
        <fullName evidence="3">Uncharacterized protein</fullName>
    </submittedName>
</protein>
<feature type="compositionally biased region" description="Low complexity" evidence="1">
    <location>
        <begin position="176"/>
        <end position="208"/>
    </location>
</feature>
<feature type="compositionally biased region" description="Polar residues" evidence="1">
    <location>
        <begin position="343"/>
        <end position="375"/>
    </location>
</feature>
<organism evidence="3 4">
    <name type="scientific">Cymbomonas tetramitiformis</name>
    <dbReference type="NCBI Taxonomy" id="36881"/>
    <lineage>
        <taxon>Eukaryota</taxon>
        <taxon>Viridiplantae</taxon>
        <taxon>Chlorophyta</taxon>
        <taxon>Pyramimonadophyceae</taxon>
        <taxon>Pyramimonadales</taxon>
        <taxon>Pyramimonadaceae</taxon>
        <taxon>Cymbomonas</taxon>
    </lineage>
</organism>
<keyword evidence="4" id="KW-1185">Reference proteome</keyword>
<dbReference type="Proteomes" id="UP001190700">
    <property type="component" value="Unassembled WGS sequence"/>
</dbReference>
<gene>
    <name evidence="3" type="ORF">CYMTET_28714</name>
</gene>
<evidence type="ECO:0000256" key="2">
    <source>
        <dbReference type="SAM" id="Phobius"/>
    </source>
</evidence>
<feature type="transmembrane region" description="Helical" evidence="2">
    <location>
        <begin position="696"/>
        <end position="717"/>
    </location>
</feature>
<feature type="transmembrane region" description="Helical" evidence="2">
    <location>
        <begin position="729"/>
        <end position="746"/>
    </location>
</feature>
<dbReference type="EMBL" id="LGRX02016202">
    <property type="protein sequence ID" value="KAK3262433.1"/>
    <property type="molecule type" value="Genomic_DNA"/>
</dbReference>
<dbReference type="AlphaFoldDB" id="A0AAE0FME6"/>
<proteinExistence type="predicted"/>
<name>A0AAE0FME6_9CHLO</name>
<accession>A0AAE0FME6</accession>
<keyword evidence="2" id="KW-1133">Transmembrane helix</keyword>
<feature type="compositionally biased region" description="Low complexity" evidence="1">
    <location>
        <begin position="290"/>
        <end position="304"/>
    </location>
</feature>
<dbReference type="Pfam" id="PF17010">
    <property type="entry name" value="DUF5092"/>
    <property type="match status" value="1"/>
</dbReference>
<evidence type="ECO:0000256" key="1">
    <source>
        <dbReference type="SAM" id="MobiDB-lite"/>
    </source>
</evidence>
<comment type="caution">
    <text evidence="3">The sequence shown here is derived from an EMBL/GenBank/DDBJ whole genome shotgun (WGS) entry which is preliminary data.</text>
</comment>
<evidence type="ECO:0000313" key="3">
    <source>
        <dbReference type="EMBL" id="KAK3262433.1"/>
    </source>
</evidence>
<sequence>MEDKYDKLYEHPPVTPESLHNLASGAVDFENGIVEVLGANGQPEDVLDLQTEEMFTLETYGSLIQDHMEEKKNFIIARATSRDKESPRKTRWSYYSAHHLNKVLFRWNAQNELIHRYMRSNTLPPAINPATNSEVVGEIEYFIVSALRDNTSSIGAKAKQTLRGRSASENAVQPQARGGAAALSNAGLSSPASTSSLPSPSASSPGLNVEAAPCKGSSRPGKSLALQIEGLEAPEAGFREESSYTAGTSASGAVAVTEAYSPHTSPTPEAGTSASGAVAVTEAYSPHTFPAPEAGTSASAAAEAAEVRLPRPPSATRPLSMPSRPGHLTVDIPEEIEARRQDSSALSVRASLTGQGTPGSDMSSPDVTPQLTLNQPRGPLVLVPSRRAPVPVEACPTILANRSPEFASARTDHQQEIWKLLQEVECMQEGGEMAGDDATRQAAAWARAQGCTLERPPSSSEEGGTLSLGSTWDAAFASRGAAVELHDRAPQEQASAALSGNVLDTSGPAAFPGGPWRHVSGTARTHHSWQDVDHEEGRHLLPKVGGQGAGGSGVSGRGGLPFSFGLKLQATFLCTDYNFAFSESIRKVFAESSIDAGHTGLRTLEAAAPGEGPGGGGGGEPGENHLMMALARWAPQLSEAIERASSTGQQVIDVPYSRAVVFGSMGSLYVLTSFLIFSVALMHLSSSQGSSRKGDWYWSFLPFFSFTTDRFIAIIFLEQEERTIMALKFVMWTFYVVFPTLVFPPNEGTAAHMVCRDVLDIIFPLIFLMYSCVYYIQLSRKKRLC</sequence>
<keyword evidence="2" id="KW-0812">Transmembrane</keyword>
<feature type="transmembrane region" description="Helical" evidence="2">
    <location>
        <begin position="659"/>
        <end position="684"/>
    </location>
</feature>
<dbReference type="InterPro" id="IPR031537">
    <property type="entry name" value="DUF5092"/>
</dbReference>
<evidence type="ECO:0000313" key="4">
    <source>
        <dbReference type="Proteomes" id="UP001190700"/>
    </source>
</evidence>
<feature type="region of interest" description="Disordered" evidence="1">
    <location>
        <begin position="158"/>
        <end position="221"/>
    </location>
</feature>
<feature type="transmembrane region" description="Helical" evidence="2">
    <location>
        <begin position="758"/>
        <end position="776"/>
    </location>
</feature>
<reference evidence="3 4" key="1">
    <citation type="journal article" date="2015" name="Genome Biol. Evol.">
        <title>Comparative Genomics of a Bacterivorous Green Alga Reveals Evolutionary Causalities and Consequences of Phago-Mixotrophic Mode of Nutrition.</title>
        <authorList>
            <person name="Burns J.A."/>
            <person name="Paasch A."/>
            <person name="Narechania A."/>
            <person name="Kim E."/>
        </authorList>
    </citation>
    <scope>NUCLEOTIDE SEQUENCE [LARGE SCALE GENOMIC DNA]</scope>
    <source>
        <strain evidence="3 4">PLY_AMNH</strain>
    </source>
</reference>
<feature type="region of interest" description="Disordered" evidence="1">
    <location>
        <begin position="287"/>
        <end position="377"/>
    </location>
</feature>
<keyword evidence="2" id="KW-0472">Membrane</keyword>